<dbReference type="InterPro" id="IPR051345">
    <property type="entry name" value="Importin_beta-like_NTR"/>
</dbReference>
<evidence type="ECO:0000313" key="1">
    <source>
        <dbReference type="EMBL" id="KAH7441186.1"/>
    </source>
</evidence>
<dbReference type="OMA" id="LRLANEW"/>
<gene>
    <name evidence="1" type="ORF">KP509_03G028200</name>
</gene>
<dbReference type="Gene3D" id="1.25.10.10">
    <property type="entry name" value="Leucine-rich Repeat Variant"/>
    <property type="match status" value="1"/>
</dbReference>
<keyword evidence="2" id="KW-1185">Reference proteome</keyword>
<dbReference type="Proteomes" id="UP000825935">
    <property type="component" value="Chromosome 3"/>
</dbReference>
<dbReference type="PANTHER" id="PTHR12363">
    <property type="entry name" value="TRANSPORTIN 3 AND IMPORTIN 13"/>
    <property type="match status" value="1"/>
</dbReference>
<evidence type="ECO:0008006" key="3">
    <source>
        <dbReference type="Google" id="ProtNLM"/>
    </source>
</evidence>
<dbReference type="InterPro" id="IPR016024">
    <property type="entry name" value="ARM-type_fold"/>
</dbReference>
<comment type="caution">
    <text evidence="1">The sequence shown here is derived from an EMBL/GenBank/DDBJ whole genome shotgun (WGS) entry which is preliminary data.</text>
</comment>
<proteinExistence type="predicted"/>
<dbReference type="OrthoDB" id="2016913at2759"/>
<dbReference type="SUPFAM" id="SSF48371">
    <property type="entry name" value="ARM repeat"/>
    <property type="match status" value="1"/>
</dbReference>
<dbReference type="GO" id="GO:0005737">
    <property type="term" value="C:cytoplasm"/>
    <property type="evidence" value="ECO:0007669"/>
    <property type="project" value="TreeGrafter"/>
</dbReference>
<protein>
    <recommendedName>
        <fullName evidence="3">Exportin-1/Importin-beta-like domain-containing protein</fullName>
    </recommendedName>
</protein>
<accession>A0A8T2V554</accession>
<dbReference type="GO" id="GO:0006606">
    <property type="term" value="P:protein import into nucleus"/>
    <property type="evidence" value="ECO:0007669"/>
    <property type="project" value="TreeGrafter"/>
</dbReference>
<dbReference type="PANTHER" id="PTHR12363:SF54">
    <property type="entry name" value="NUCLEAR TRANSPORT RECEPTOR"/>
    <property type="match status" value="1"/>
</dbReference>
<dbReference type="InterPro" id="IPR011989">
    <property type="entry name" value="ARM-like"/>
</dbReference>
<reference evidence="1" key="1">
    <citation type="submission" date="2021-08" db="EMBL/GenBank/DDBJ databases">
        <title>WGS assembly of Ceratopteris richardii.</title>
        <authorList>
            <person name="Marchant D.B."/>
            <person name="Chen G."/>
            <person name="Jenkins J."/>
            <person name="Shu S."/>
            <person name="Leebens-Mack J."/>
            <person name="Grimwood J."/>
            <person name="Schmutz J."/>
            <person name="Soltis P."/>
            <person name="Soltis D."/>
            <person name="Chen Z.-H."/>
        </authorList>
    </citation>
    <scope>NUCLEOTIDE SEQUENCE</scope>
    <source>
        <strain evidence="1">Whitten #5841</strain>
        <tissue evidence="1">Leaf</tissue>
    </source>
</reference>
<dbReference type="AlphaFoldDB" id="A0A8T2V554"/>
<organism evidence="1 2">
    <name type="scientific">Ceratopteris richardii</name>
    <name type="common">Triangle waterfern</name>
    <dbReference type="NCBI Taxonomy" id="49495"/>
    <lineage>
        <taxon>Eukaryota</taxon>
        <taxon>Viridiplantae</taxon>
        <taxon>Streptophyta</taxon>
        <taxon>Embryophyta</taxon>
        <taxon>Tracheophyta</taxon>
        <taxon>Polypodiopsida</taxon>
        <taxon>Polypodiidae</taxon>
        <taxon>Polypodiales</taxon>
        <taxon>Pteridineae</taxon>
        <taxon>Pteridaceae</taxon>
        <taxon>Parkerioideae</taxon>
        <taxon>Ceratopteris</taxon>
    </lineage>
</organism>
<sequence>MDEREEERRLFKTASELQAAISTVLFSNTDPSQLRLANEWITAFLASPIGWSVSLYLAFPPQGCDLGLQPEVRFFSLNLLLSKVRTDWLNIPPTDAREIYEVLLRQLSLNCHSPVVASRLCIVVGAVAPIAGVDTCYELVTSVIEVQESSLMEFSLLDLSLKIDLLTALAEETLHRGRTLSWMVRDFMQDSCPQVLAYLNDLATSCNQNEVLGKMFTCFERWIPAGVVLSELYTDYGMLFAALVEALNTPNESVFQPAVWALSELVSQVDVLPGREAAILALMKSLLAQKWKYDAATGGNGKSENGGVSIYARGLCLLLSEIASIEAGLVCRSGVDGGRILEWLVDASGGGGGLGLEGALMAVEAWPRLAAILVEKRGHIQPSTFMAAAQAILQAAKYPSSFESWDDVALEEDLFFRFRTNVAEGALKAIFKELNGTLLSVILEMLNGASFWQDAEVCLYVASSISQEVIAAARLQNQTAVSFLNVLYARVLKLSNETSNSFTQNERIVETSVYFLKSYSEWTATDVNFLQHSLHYVMNNFRVSAVRLEASHAFKELCHKAASLLSTMCSIDALIASCEAALSVPVMDVPKDEEIQVQVAVVQGIASVLAVLPPADAERGLVRLVSSAAANIKEIAAVGKGNGHITTYILESALNVISAAVDYSFRDSEQLPSALHLLQEIWPALEILKVSWAANGVVAAALCDLWGTIASKVGIYFVDVLPGVIAAASSTFKLHKVAAPLSCLSKVVNLMALKHIPEVEHCLTTMLLDVTSMLQYLDSVMDEIETRSQAGNISNLTQTQEDPPDGDLESSLSMMYELGCSFLQHFPVLIYSSVAFSHIFSSAAGAVKRKDPDVAVVAANFLHKSFQARHNVPQEFLTQLDQLVISNGGSLVEAILRRLAVSDVVESLKEALADVLYGLCTNYPMLTKEALVSSLSAPDFPGRGGFKLDGDKELFVLAAMKQPPHPRLRFQDLMRVFSGVCQMIISTEALHSY</sequence>
<dbReference type="EMBL" id="CM035408">
    <property type="protein sequence ID" value="KAH7441186.1"/>
    <property type="molecule type" value="Genomic_DNA"/>
</dbReference>
<evidence type="ECO:0000313" key="2">
    <source>
        <dbReference type="Proteomes" id="UP000825935"/>
    </source>
</evidence>
<name>A0A8T2V554_CERRI</name>